<protein>
    <submittedName>
        <fullName evidence="2">Uncharacterized protein</fullName>
    </submittedName>
</protein>
<reference evidence="2" key="1">
    <citation type="journal article" date="2007" name="Proc. Natl. Acad. Sci. U.S.A.">
        <title>Spliced leader RNA trans-splicing in dinoflagellates.</title>
        <authorList>
            <person name="Zhang H."/>
            <person name="Hou Y."/>
            <person name="Miranda L."/>
            <person name="Campbell D.A."/>
            <person name="Sturm N.R."/>
            <person name="Gaasterland T."/>
            <person name="Lin S."/>
        </authorList>
    </citation>
    <scope>NUCLEOTIDE SEQUENCE</scope>
    <source>
        <strain evidence="2">CCMP1975</strain>
    </source>
</reference>
<organism evidence="2">
    <name type="scientific">Karlodinium veneficum</name>
    <name type="common">Dinoflagellate</name>
    <name type="synonym">Karlodinium micrum</name>
    <dbReference type="NCBI Taxonomy" id="407301"/>
    <lineage>
        <taxon>Eukaryota</taxon>
        <taxon>Sar</taxon>
        <taxon>Alveolata</taxon>
        <taxon>Dinophyceae</taxon>
        <taxon>Gymnodiniales</taxon>
        <taxon>Kareniaceae</taxon>
        <taxon>Karlodinium</taxon>
    </lineage>
</organism>
<feature type="region of interest" description="Disordered" evidence="1">
    <location>
        <begin position="1"/>
        <end position="22"/>
    </location>
</feature>
<dbReference type="AlphaFoldDB" id="A7YXZ3"/>
<evidence type="ECO:0000313" key="2">
    <source>
        <dbReference type="EMBL" id="ABV22272.1"/>
    </source>
</evidence>
<name>A7YXZ3_KARVE</name>
<proteinExistence type="evidence at transcript level"/>
<feature type="non-terminal residue" evidence="2">
    <location>
        <position position="115"/>
    </location>
</feature>
<sequence>MKSRSTPDLHSGYPPGNGNVGTFAGGISMSRSMSGAVLPPLKHQVAVGVGLASTMRQVKRGTHTGEMQGKAWTDSTRLKPLAFRPLEIQASTDMPIKIPEKKKKTLTAEKEKKKK</sequence>
<accession>A7YXZ3</accession>
<evidence type="ECO:0000256" key="1">
    <source>
        <dbReference type="SAM" id="MobiDB-lite"/>
    </source>
</evidence>
<dbReference type="EMBL" id="EF134158">
    <property type="protein sequence ID" value="ABV22272.1"/>
    <property type="molecule type" value="mRNA"/>
</dbReference>